<dbReference type="GO" id="GO:0003989">
    <property type="term" value="F:acetyl-CoA carboxylase activity"/>
    <property type="evidence" value="ECO:0007669"/>
    <property type="project" value="InterPro"/>
</dbReference>
<dbReference type="Gene3D" id="3.90.226.10">
    <property type="entry name" value="2-enoyl-CoA Hydratase, Chain A, domain 1"/>
    <property type="match status" value="3"/>
</dbReference>
<reference evidence="3" key="2">
    <citation type="submission" date="2025-09" db="UniProtKB">
        <authorList>
            <consortium name="Ensembl"/>
        </authorList>
    </citation>
    <scope>IDENTIFICATION</scope>
</reference>
<accession>S4RIR6</accession>
<dbReference type="InterPro" id="IPR011763">
    <property type="entry name" value="COA_CT_C"/>
</dbReference>
<dbReference type="InterPro" id="IPR034733">
    <property type="entry name" value="AcCoA_carboxyl_beta"/>
</dbReference>
<dbReference type="GO" id="GO:0006633">
    <property type="term" value="P:fatty acid biosynthetic process"/>
    <property type="evidence" value="ECO:0007669"/>
    <property type="project" value="TreeGrafter"/>
</dbReference>
<dbReference type="STRING" id="7757.ENSPMAP00000005098"/>
<dbReference type="OMA" id="IIEWRTS"/>
<evidence type="ECO:0008006" key="4">
    <source>
        <dbReference type="Google" id="ProtNLM"/>
    </source>
</evidence>
<proteinExistence type="predicted"/>
<evidence type="ECO:0000259" key="2">
    <source>
        <dbReference type="PROSITE" id="PS50989"/>
    </source>
</evidence>
<evidence type="ECO:0000259" key="1">
    <source>
        <dbReference type="PROSITE" id="PS50980"/>
    </source>
</evidence>
<dbReference type="PROSITE" id="PS50980">
    <property type="entry name" value="COA_CT_NTER"/>
    <property type="match status" value="1"/>
</dbReference>
<dbReference type="SUPFAM" id="SSF52096">
    <property type="entry name" value="ClpP/crotonase"/>
    <property type="match status" value="2"/>
</dbReference>
<feature type="domain" description="CoA carboxyltransferase C-terminal" evidence="2">
    <location>
        <begin position="62"/>
        <end position="376"/>
    </location>
</feature>
<organism evidence="3">
    <name type="scientific">Petromyzon marinus</name>
    <name type="common">Sea lamprey</name>
    <dbReference type="NCBI Taxonomy" id="7757"/>
    <lineage>
        <taxon>Eukaryota</taxon>
        <taxon>Metazoa</taxon>
        <taxon>Chordata</taxon>
        <taxon>Craniata</taxon>
        <taxon>Vertebrata</taxon>
        <taxon>Cyclostomata</taxon>
        <taxon>Hyperoartia</taxon>
        <taxon>Petromyzontiformes</taxon>
        <taxon>Petromyzontidae</taxon>
        <taxon>Petromyzon</taxon>
    </lineage>
</organism>
<dbReference type="GO" id="GO:0005739">
    <property type="term" value="C:mitochondrion"/>
    <property type="evidence" value="ECO:0007669"/>
    <property type="project" value="TreeGrafter"/>
</dbReference>
<protein>
    <recommendedName>
        <fullName evidence="4">Acetyl-CoA carboxylase alpha</fullName>
    </recommendedName>
</protein>
<dbReference type="InterPro" id="IPR011762">
    <property type="entry name" value="COA_CT_N"/>
</dbReference>
<reference evidence="3" key="1">
    <citation type="submission" date="2025-08" db="UniProtKB">
        <authorList>
            <consortium name="Ensembl"/>
        </authorList>
    </citation>
    <scope>IDENTIFICATION</scope>
</reference>
<feature type="domain" description="CoA carboxyltransferase N-terminal" evidence="1">
    <location>
        <begin position="1"/>
        <end position="58"/>
    </location>
</feature>
<dbReference type="AlphaFoldDB" id="S4RIR6"/>
<dbReference type="PANTHER" id="PTHR45728">
    <property type="entry name" value="ACETYL-COA CARBOXYLASE, ISOFORM A"/>
    <property type="match status" value="1"/>
</dbReference>
<sequence>VLGREVYSSNNQLGGIQIMHNNGVTHAIVPDDFEGVYTILQWLSYIPKDNQSMVPITTPVDPVEREVEFVPSKAPYDPRWMLAGRPHPSNSEEWQSGFFDHGSFMEILQPWAQTVVVGRARLGGIPLGVVAVETRSVELGIPADPANPESEAQLVASRYKYWGGGGGWGKDSDFIFYYCKKNPASLHTRLSQVLVGLRDMYDQVLKFGAYIVDGLREYRQPVLVYIPPHAELRGGSWVVIDPTINSRHMEMYADPESRYGVWSPSGNQRLSFLKSEVIFSNAKIYFKRFFFMRATPELSAESRKLLVMKLKEREEFLLPIYHQVAVRFADLHDTPGRMQEKGAIMDIIEWRTSRSFFYWRLRRLLLEDAGKRRVLAANPALGPSVSPSAGNSPGPGHVQSMLRRWFVETEGTVKAYLWDNNQAVVQWLEKHLKPEEGVRSVIEENIKYIKRDHVMQQIRNLVQENPEVAMDCIVHMTQHMTPAQRAEVSRILASVNSGAPP</sequence>
<dbReference type="GeneTree" id="ENSGT00940000155049"/>
<dbReference type="Ensembl" id="ENSPMAT00000005117.1">
    <property type="protein sequence ID" value="ENSPMAP00000005098.1"/>
    <property type="gene ID" value="ENSPMAG00000004651.1"/>
</dbReference>
<dbReference type="InterPro" id="IPR029045">
    <property type="entry name" value="ClpP/crotonase-like_dom_sf"/>
</dbReference>
<dbReference type="Pfam" id="PF01039">
    <property type="entry name" value="Carboxyl_trans"/>
    <property type="match status" value="2"/>
</dbReference>
<evidence type="ECO:0000313" key="3">
    <source>
        <dbReference type="Ensembl" id="ENSPMAP00000005098.1"/>
    </source>
</evidence>
<dbReference type="PANTHER" id="PTHR45728:SF3">
    <property type="entry name" value="ACETYL-COA CARBOXYLASE"/>
    <property type="match status" value="1"/>
</dbReference>
<dbReference type="HOGENOM" id="CLU_004031_2_0_1"/>
<dbReference type="InterPro" id="IPR049076">
    <property type="entry name" value="ACCA"/>
</dbReference>
<dbReference type="FunFam" id="3.90.226.10:FF:000010">
    <property type="entry name" value="acetyl-CoA carboxylase isoform X2"/>
    <property type="match status" value="1"/>
</dbReference>
<name>S4RIR6_PETMA</name>
<dbReference type="PROSITE" id="PS50989">
    <property type="entry name" value="COA_CT_CTER"/>
    <property type="match status" value="1"/>
</dbReference>